<evidence type="ECO:0000256" key="6">
    <source>
        <dbReference type="SAM" id="Phobius"/>
    </source>
</evidence>
<evidence type="ECO:0000313" key="9">
    <source>
        <dbReference type="Proteomes" id="UP001454036"/>
    </source>
</evidence>
<feature type="transmembrane region" description="Helical" evidence="6">
    <location>
        <begin position="35"/>
        <end position="59"/>
    </location>
</feature>
<accession>A0AAV3Q6C5</accession>
<evidence type="ECO:0000259" key="7">
    <source>
        <dbReference type="PROSITE" id="PS50922"/>
    </source>
</evidence>
<dbReference type="PROSITE" id="PS50922">
    <property type="entry name" value="TLC"/>
    <property type="match status" value="1"/>
</dbReference>
<dbReference type="InterPro" id="IPR040327">
    <property type="entry name" value="At5g14285-like"/>
</dbReference>
<comment type="caution">
    <text evidence="8">The sequence shown here is derived from an EMBL/GenBank/DDBJ whole genome shotgun (WGS) entry which is preliminary data.</text>
</comment>
<dbReference type="GO" id="GO:0016020">
    <property type="term" value="C:membrane"/>
    <property type="evidence" value="ECO:0007669"/>
    <property type="project" value="UniProtKB-SubCell"/>
</dbReference>
<feature type="transmembrane region" description="Helical" evidence="6">
    <location>
        <begin position="96"/>
        <end position="119"/>
    </location>
</feature>
<feature type="transmembrane region" description="Helical" evidence="6">
    <location>
        <begin position="6"/>
        <end position="28"/>
    </location>
</feature>
<keyword evidence="2 5" id="KW-0812">Transmembrane</keyword>
<name>A0AAV3Q6C5_LITER</name>
<evidence type="ECO:0000256" key="1">
    <source>
        <dbReference type="ARBA" id="ARBA00004141"/>
    </source>
</evidence>
<dbReference type="Proteomes" id="UP001454036">
    <property type="component" value="Unassembled WGS sequence"/>
</dbReference>
<dbReference type="PANTHER" id="PTHR31766:SF8">
    <property type="entry name" value="TLC DOMAIN-CONTAINING PROTEIN"/>
    <property type="match status" value="1"/>
</dbReference>
<keyword evidence="9" id="KW-1185">Reference proteome</keyword>
<dbReference type="Pfam" id="PF03798">
    <property type="entry name" value="TRAM_LAG1_CLN8"/>
    <property type="match status" value="1"/>
</dbReference>
<comment type="subcellular location">
    <subcellularLocation>
        <location evidence="1">Membrane</location>
        <topology evidence="1">Multi-pass membrane protein</topology>
    </subcellularLocation>
</comment>
<evidence type="ECO:0000256" key="4">
    <source>
        <dbReference type="ARBA" id="ARBA00023136"/>
    </source>
</evidence>
<reference evidence="8 9" key="1">
    <citation type="submission" date="2024-01" db="EMBL/GenBank/DDBJ databases">
        <title>The complete chloroplast genome sequence of Lithospermum erythrorhizon: insights into the phylogenetic relationship among Boraginaceae species and the maternal lineages of purple gromwells.</title>
        <authorList>
            <person name="Okada T."/>
            <person name="Watanabe K."/>
        </authorList>
    </citation>
    <scope>NUCLEOTIDE SEQUENCE [LARGE SCALE GENOMIC DNA]</scope>
</reference>
<protein>
    <recommendedName>
        <fullName evidence="7">TLC domain-containing protein</fullName>
    </recommendedName>
</protein>
<gene>
    <name evidence="8" type="ORF">LIER_16348</name>
</gene>
<dbReference type="EMBL" id="BAABME010003643">
    <property type="protein sequence ID" value="GAA0159614.1"/>
    <property type="molecule type" value="Genomic_DNA"/>
</dbReference>
<sequence>MVLDYSIAYFIMDILHYMLFIPSEIIFIAHHLATLYLLLTCRYVVCHGAVAILAVLILAEITSPCQNSWSLARLRKGDSLGANKVYESLSPIFFTYYSMVKMVLGSILVYKIAVFFMSGEGDNVIRKRMQKEPKKLS</sequence>
<keyword evidence="4 5" id="KW-0472">Membrane</keyword>
<dbReference type="AlphaFoldDB" id="A0AAV3Q6C5"/>
<feature type="domain" description="TLC" evidence="7">
    <location>
        <begin position="1"/>
        <end position="130"/>
    </location>
</feature>
<dbReference type="PANTHER" id="PTHR31766">
    <property type="entry name" value="GLABROUS1 ENHANCER-BINDING PROTEIN-LIKE 2"/>
    <property type="match status" value="1"/>
</dbReference>
<dbReference type="InterPro" id="IPR006634">
    <property type="entry name" value="TLC-dom"/>
</dbReference>
<evidence type="ECO:0000256" key="3">
    <source>
        <dbReference type="ARBA" id="ARBA00022989"/>
    </source>
</evidence>
<evidence type="ECO:0000313" key="8">
    <source>
        <dbReference type="EMBL" id="GAA0159614.1"/>
    </source>
</evidence>
<evidence type="ECO:0000256" key="2">
    <source>
        <dbReference type="ARBA" id="ARBA00022692"/>
    </source>
</evidence>
<proteinExistence type="predicted"/>
<evidence type="ECO:0000256" key="5">
    <source>
        <dbReference type="PROSITE-ProRule" id="PRU00205"/>
    </source>
</evidence>
<organism evidence="8 9">
    <name type="scientific">Lithospermum erythrorhizon</name>
    <name type="common">Purple gromwell</name>
    <name type="synonym">Lithospermum officinale var. erythrorhizon</name>
    <dbReference type="NCBI Taxonomy" id="34254"/>
    <lineage>
        <taxon>Eukaryota</taxon>
        <taxon>Viridiplantae</taxon>
        <taxon>Streptophyta</taxon>
        <taxon>Embryophyta</taxon>
        <taxon>Tracheophyta</taxon>
        <taxon>Spermatophyta</taxon>
        <taxon>Magnoliopsida</taxon>
        <taxon>eudicotyledons</taxon>
        <taxon>Gunneridae</taxon>
        <taxon>Pentapetalae</taxon>
        <taxon>asterids</taxon>
        <taxon>lamiids</taxon>
        <taxon>Boraginales</taxon>
        <taxon>Boraginaceae</taxon>
        <taxon>Boraginoideae</taxon>
        <taxon>Lithospermeae</taxon>
        <taxon>Lithospermum</taxon>
    </lineage>
</organism>
<keyword evidence="3 6" id="KW-1133">Transmembrane helix</keyword>